<keyword evidence="3" id="KW-1185">Reference proteome</keyword>
<sequence>MIYQRFMLLALVVLLSITYDANAAVAFPWGCTDYKGVCRRFCLPAEFPFAIFKCGGAGFICCLSHI</sequence>
<organism evidence="2 3">
    <name type="scientific">Alosa alosa</name>
    <name type="common">allis shad</name>
    <dbReference type="NCBI Taxonomy" id="278164"/>
    <lineage>
        <taxon>Eukaryota</taxon>
        <taxon>Metazoa</taxon>
        <taxon>Chordata</taxon>
        <taxon>Craniata</taxon>
        <taxon>Vertebrata</taxon>
        <taxon>Euteleostomi</taxon>
        <taxon>Actinopterygii</taxon>
        <taxon>Neopterygii</taxon>
        <taxon>Teleostei</taxon>
        <taxon>Clupei</taxon>
        <taxon>Clupeiformes</taxon>
        <taxon>Clupeoidei</taxon>
        <taxon>Clupeidae</taxon>
        <taxon>Alosa</taxon>
    </lineage>
</organism>
<proteinExistence type="predicted"/>
<reference evidence="2" key="1">
    <citation type="submission" date="2020-10" db="EMBL/GenBank/DDBJ databases">
        <title>Chromosome-scale genome assembly of the Allis shad, Alosa alosa.</title>
        <authorList>
            <person name="Margot Z."/>
            <person name="Christophe K."/>
            <person name="Cabau C."/>
            <person name="Louis A."/>
            <person name="Berthelot C."/>
            <person name="Parey E."/>
            <person name="Roest Crollius H."/>
            <person name="Montfort J."/>
            <person name="Robinson-Rechavi M."/>
            <person name="Bucao C."/>
            <person name="Bouchez O."/>
            <person name="Gislard M."/>
            <person name="Lluch J."/>
            <person name="Milhes M."/>
            <person name="Lampietro C."/>
            <person name="Lopez Roques C."/>
            <person name="Donnadieu C."/>
            <person name="Braasch I."/>
            <person name="Desvignes T."/>
            <person name="Postlethwait J."/>
            <person name="Bobe J."/>
            <person name="Guiguen Y."/>
        </authorList>
    </citation>
    <scope>NUCLEOTIDE SEQUENCE</scope>
    <source>
        <strain evidence="2">M-15738</strain>
        <tissue evidence="2">Blood</tissue>
    </source>
</reference>
<accession>A0AAV6G7B1</accession>
<dbReference type="AlphaFoldDB" id="A0AAV6G7B1"/>
<gene>
    <name evidence="2" type="ORF">AALO_G00205790</name>
</gene>
<evidence type="ECO:0008006" key="4">
    <source>
        <dbReference type="Google" id="ProtNLM"/>
    </source>
</evidence>
<feature type="signal peptide" evidence="1">
    <location>
        <begin position="1"/>
        <end position="23"/>
    </location>
</feature>
<name>A0AAV6G7B1_9TELE</name>
<evidence type="ECO:0000313" key="2">
    <source>
        <dbReference type="EMBL" id="KAG5269761.1"/>
    </source>
</evidence>
<comment type="caution">
    <text evidence="2">The sequence shown here is derived from an EMBL/GenBank/DDBJ whole genome shotgun (WGS) entry which is preliminary data.</text>
</comment>
<feature type="chain" id="PRO_5043831847" description="Beta-defensin" evidence="1">
    <location>
        <begin position="24"/>
        <end position="66"/>
    </location>
</feature>
<keyword evidence="1" id="KW-0732">Signal</keyword>
<evidence type="ECO:0000313" key="3">
    <source>
        <dbReference type="Proteomes" id="UP000823561"/>
    </source>
</evidence>
<dbReference type="Proteomes" id="UP000823561">
    <property type="component" value="Chromosome 15"/>
</dbReference>
<evidence type="ECO:0000256" key="1">
    <source>
        <dbReference type="SAM" id="SignalP"/>
    </source>
</evidence>
<protein>
    <recommendedName>
        <fullName evidence="4">Beta-defensin</fullName>
    </recommendedName>
</protein>
<dbReference type="EMBL" id="JADWDJ010000015">
    <property type="protein sequence ID" value="KAG5269761.1"/>
    <property type="molecule type" value="Genomic_DNA"/>
</dbReference>